<feature type="region of interest" description="Disordered" evidence="1">
    <location>
        <begin position="1"/>
        <end position="21"/>
    </location>
</feature>
<evidence type="ECO:0000259" key="2">
    <source>
        <dbReference type="Pfam" id="PF09995"/>
    </source>
</evidence>
<feature type="compositionally biased region" description="Polar residues" evidence="1">
    <location>
        <begin position="1"/>
        <end position="15"/>
    </location>
</feature>
<name>A0ABU2C029_9ACTN</name>
<keyword evidence="4" id="KW-1185">Reference proteome</keyword>
<protein>
    <recommendedName>
        <fullName evidence="2">ER-bound oxygenase mpaB/mpaB'/Rubber oxygenase catalytic domain-containing protein</fullName>
    </recommendedName>
</protein>
<reference evidence="3 4" key="1">
    <citation type="submission" date="2023-07" db="EMBL/GenBank/DDBJ databases">
        <title>Sequencing the genomes of 1000 actinobacteria strains.</title>
        <authorList>
            <person name="Klenk H.-P."/>
        </authorList>
    </citation>
    <scope>NUCLEOTIDE SEQUENCE [LARGE SCALE GENOMIC DNA]</scope>
    <source>
        <strain evidence="3 4">DSM 19426</strain>
    </source>
</reference>
<dbReference type="Proteomes" id="UP001183648">
    <property type="component" value="Unassembled WGS sequence"/>
</dbReference>
<evidence type="ECO:0000256" key="1">
    <source>
        <dbReference type="SAM" id="MobiDB-lite"/>
    </source>
</evidence>
<organism evidence="3 4">
    <name type="scientific">Nocardioides marmoribigeumensis</name>
    <dbReference type="NCBI Taxonomy" id="433649"/>
    <lineage>
        <taxon>Bacteria</taxon>
        <taxon>Bacillati</taxon>
        <taxon>Actinomycetota</taxon>
        <taxon>Actinomycetes</taxon>
        <taxon>Propionibacteriales</taxon>
        <taxon>Nocardioidaceae</taxon>
        <taxon>Nocardioides</taxon>
    </lineage>
</organism>
<dbReference type="InterPro" id="IPR018713">
    <property type="entry name" value="MPAB/Lcp_cat_dom"/>
</dbReference>
<dbReference type="PANTHER" id="PTHR37539:SF1">
    <property type="entry name" value="ER-BOUND OXYGENASE MPAB_MPAB'_RUBBER OXYGENASE CATALYTIC DOMAIN-CONTAINING PROTEIN"/>
    <property type="match status" value="1"/>
</dbReference>
<sequence length="431" mass="49357">MTTQQDSRATASTTTPEDEREWRCPSHFRYWEGKQEPTWQRLERIAARLGHRLFPTDEQARMLCDDHYSGDPVAERYVADVFFGEIGHRRGRQMLDEALRDGIDSVPDAPESMRVLFQEFDTVPDWVDREQVELGAAIWRRWGTMLFSVAGAITLEVYTEAGVATPLSLAGGYAGDNALRRFLETSKFWIDVSEPAALFTPGSAGRTTAMQVRVMHVAVRKRVGEHDEWDMEAYGLPISQTWAMLTQIGGSVAPSLALSLLGYQTTPREMRALQHFNKYMGHLLGVQPQWIPETVRECLQVLALSTAARSYDAGDHGKELIESFPRAFMPREHQKGLARLRAAYNYRVYSAYCALWMAPATRKQYDMLPAFPWILILAARWPLVFATELARRLPGLKQLHDRVMRAHRKNWWDFQMEGRQAEFDASSSLRR</sequence>
<comment type="caution">
    <text evidence="3">The sequence shown here is derived from an EMBL/GenBank/DDBJ whole genome shotgun (WGS) entry which is preliminary data.</text>
</comment>
<dbReference type="InterPro" id="IPR037473">
    <property type="entry name" value="Lcp-like"/>
</dbReference>
<accession>A0ABU2C029</accession>
<dbReference type="EMBL" id="JAVDYG010000001">
    <property type="protein sequence ID" value="MDR7363969.1"/>
    <property type="molecule type" value="Genomic_DNA"/>
</dbReference>
<evidence type="ECO:0000313" key="4">
    <source>
        <dbReference type="Proteomes" id="UP001183648"/>
    </source>
</evidence>
<gene>
    <name evidence="3" type="ORF">J2S63_003522</name>
</gene>
<feature type="domain" description="ER-bound oxygenase mpaB/mpaB'/Rubber oxygenase catalytic" evidence="2">
    <location>
        <begin position="139"/>
        <end position="368"/>
    </location>
</feature>
<dbReference type="Pfam" id="PF09995">
    <property type="entry name" value="MPAB_Lcp_cat"/>
    <property type="match status" value="1"/>
</dbReference>
<dbReference type="RefSeq" id="WP_310304971.1">
    <property type="nucleotide sequence ID" value="NZ_BAAAPS010000005.1"/>
</dbReference>
<dbReference type="PANTHER" id="PTHR37539">
    <property type="entry name" value="SECRETED PROTEIN-RELATED"/>
    <property type="match status" value="1"/>
</dbReference>
<proteinExistence type="predicted"/>
<evidence type="ECO:0000313" key="3">
    <source>
        <dbReference type="EMBL" id="MDR7363969.1"/>
    </source>
</evidence>